<dbReference type="Proteomes" id="UP000011086">
    <property type="component" value="Unassembled WGS sequence"/>
</dbReference>
<protein>
    <submittedName>
        <fullName evidence="2">Uncharacterized protein</fullName>
    </submittedName>
</protein>
<evidence type="ECO:0000256" key="1">
    <source>
        <dbReference type="SAM" id="MobiDB-lite"/>
    </source>
</evidence>
<reference evidence="2" key="1">
    <citation type="journal article" date="2012" name="PLoS Genet.">
        <title>Comparative analysis of the genomes of two field isolates of the rice blast fungus Magnaporthe oryzae.</title>
        <authorList>
            <person name="Xue M."/>
            <person name="Yang J."/>
            <person name="Li Z."/>
            <person name="Hu S."/>
            <person name="Yao N."/>
            <person name="Dean R.A."/>
            <person name="Zhao W."/>
            <person name="Shen M."/>
            <person name="Zhang H."/>
            <person name="Li C."/>
            <person name="Liu L."/>
            <person name="Cao L."/>
            <person name="Xu X."/>
            <person name="Xing Y."/>
            <person name="Hsiang T."/>
            <person name="Zhang Z."/>
            <person name="Xu J.R."/>
            <person name="Peng Y.L."/>
        </authorList>
    </citation>
    <scope>NUCLEOTIDE SEQUENCE</scope>
    <source>
        <strain evidence="2">Y34</strain>
    </source>
</reference>
<evidence type="ECO:0000313" key="2">
    <source>
        <dbReference type="EMBL" id="ELQ40547.1"/>
    </source>
</evidence>
<feature type="region of interest" description="Disordered" evidence="1">
    <location>
        <begin position="1"/>
        <end position="43"/>
    </location>
</feature>
<proteinExistence type="predicted"/>
<feature type="compositionally biased region" description="Basic and acidic residues" evidence="1">
    <location>
        <begin position="1"/>
        <end position="11"/>
    </location>
</feature>
<dbReference type="EMBL" id="JH793638">
    <property type="protein sequence ID" value="ELQ40547.1"/>
    <property type="molecule type" value="Genomic_DNA"/>
</dbReference>
<gene>
    <name evidence="2" type="ORF">OOU_Y34scaffold00420g2</name>
</gene>
<name>A0AA97PMZ1_PYRO3</name>
<sequence length="43" mass="4774">MSLEGEHRLEDAELDEAIVGGNPMGETETRRRQFPRQVGPPAP</sequence>
<organism evidence="2">
    <name type="scientific">Pyricularia oryzae (strain Y34)</name>
    <name type="common">Rice blast fungus</name>
    <name type="synonym">Magnaporthe oryzae</name>
    <dbReference type="NCBI Taxonomy" id="1143189"/>
    <lineage>
        <taxon>Eukaryota</taxon>
        <taxon>Fungi</taxon>
        <taxon>Dikarya</taxon>
        <taxon>Ascomycota</taxon>
        <taxon>Pezizomycotina</taxon>
        <taxon>Sordariomycetes</taxon>
        <taxon>Sordariomycetidae</taxon>
        <taxon>Magnaporthales</taxon>
        <taxon>Pyriculariaceae</taxon>
        <taxon>Pyricularia</taxon>
    </lineage>
</organism>
<dbReference type="AlphaFoldDB" id="A0AA97PMZ1"/>
<accession>A0AA97PMZ1</accession>